<name>W1PRD1_AMBTC</name>
<proteinExistence type="predicted"/>
<feature type="chain" id="PRO_5004807675" description="Malectin-like domain-containing protein" evidence="1">
    <location>
        <begin position="18"/>
        <end position="127"/>
    </location>
</feature>
<reference evidence="3" key="1">
    <citation type="journal article" date="2013" name="Science">
        <title>The Amborella genome and the evolution of flowering plants.</title>
        <authorList>
            <consortium name="Amborella Genome Project"/>
        </authorList>
    </citation>
    <scope>NUCLEOTIDE SEQUENCE [LARGE SCALE GENOMIC DNA]</scope>
</reference>
<gene>
    <name evidence="2" type="ORF">AMTR_s00026p00135910</name>
</gene>
<evidence type="ECO:0000313" key="3">
    <source>
        <dbReference type="Proteomes" id="UP000017836"/>
    </source>
</evidence>
<evidence type="ECO:0000256" key="1">
    <source>
        <dbReference type="SAM" id="SignalP"/>
    </source>
</evidence>
<organism evidence="2 3">
    <name type="scientific">Amborella trichopoda</name>
    <dbReference type="NCBI Taxonomy" id="13333"/>
    <lineage>
        <taxon>Eukaryota</taxon>
        <taxon>Viridiplantae</taxon>
        <taxon>Streptophyta</taxon>
        <taxon>Embryophyta</taxon>
        <taxon>Tracheophyta</taxon>
        <taxon>Spermatophyta</taxon>
        <taxon>Magnoliopsida</taxon>
        <taxon>Amborellales</taxon>
        <taxon>Amborellaceae</taxon>
        <taxon>Amborella</taxon>
    </lineage>
</organism>
<sequence>MAEALFVCVCILSAARALVPLPCEGELGTNSYTDVSFIRQTSLGFIKPTQEIEWHLSITFVGKYAQLCRYEDASGEPLIQRDGVPLYHALHRSFYSSRDLPTLRKRMLMRMNFHWATGALRFEGEHQ</sequence>
<protein>
    <recommendedName>
        <fullName evidence="4">Malectin-like domain-containing protein</fullName>
    </recommendedName>
</protein>
<evidence type="ECO:0008006" key="4">
    <source>
        <dbReference type="Google" id="ProtNLM"/>
    </source>
</evidence>
<keyword evidence="1" id="KW-0732">Signal</keyword>
<evidence type="ECO:0000313" key="2">
    <source>
        <dbReference type="EMBL" id="ERN10389.1"/>
    </source>
</evidence>
<dbReference type="HOGENOM" id="CLU_142642_0_0_1"/>
<feature type="signal peptide" evidence="1">
    <location>
        <begin position="1"/>
        <end position="17"/>
    </location>
</feature>
<dbReference type="Proteomes" id="UP000017836">
    <property type="component" value="Unassembled WGS sequence"/>
</dbReference>
<keyword evidence="3" id="KW-1185">Reference proteome</keyword>
<dbReference type="EMBL" id="KI392852">
    <property type="protein sequence ID" value="ERN10389.1"/>
    <property type="molecule type" value="Genomic_DNA"/>
</dbReference>
<accession>W1PRD1</accession>
<dbReference type="AlphaFoldDB" id="W1PRD1"/>
<dbReference type="Gramene" id="ERN10389">
    <property type="protein sequence ID" value="ERN10389"/>
    <property type="gene ID" value="AMTR_s00026p00135910"/>
</dbReference>